<organism evidence="17 18">
    <name type="scientific">Methanococcoides vulcani</name>
    <dbReference type="NCBI Taxonomy" id="1353158"/>
    <lineage>
        <taxon>Archaea</taxon>
        <taxon>Methanobacteriati</taxon>
        <taxon>Methanobacteriota</taxon>
        <taxon>Stenosarchaea group</taxon>
        <taxon>Methanomicrobia</taxon>
        <taxon>Methanosarcinales</taxon>
        <taxon>Methanosarcinaceae</taxon>
        <taxon>Methanococcoides</taxon>
    </lineage>
</organism>
<gene>
    <name evidence="17" type="ORF">SAMN04488587_0430</name>
</gene>
<protein>
    <recommendedName>
        <fullName evidence="3">histidine kinase</fullName>
        <ecNumber evidence="3">2.7.13.3</ecNumber>
    </recommendedName>
</protein>
<keyword evidence="18" id="KW-1185">Reference proteome</keyword>
<dbReference type="InterPro" id="IPR036890">
    <property type="entry name" value="HATPase_C_sf"/>
</dbReference>
<dbReference type="GO" id="GO:0005524">
    <property type="term" value="F:ATP binding"/>
    <property type="evidence" value="ECO:0007669"/>
    <property type="project" value="UniProtKB-KW"/>
</dbReference>
<comment type="subcellular location">
    <subcellularLocation>
        <location evidence="2">Membrane</location>
    </subcellularLocation>
</comment>
<evidence type="ECO:0000256" key="11">
    <source>
        <dbReference type="ARBA" id="ARBA00023306"/>
    </source>
</evidence>
<dbReference type="EC" id="2.7.13.3" evidence="3"/>
<feature type="domain" description="Histidine kinase" evidence="13">
    <location>
        <begin position="481"/>
        <end position="700"/>
    </location>
</feature>
<evidence type="ECO:0000256" key="3">
    <source>
        <dbReference type="ARBA" id="ARBA00012438"/>
    </source>
</evidence>
<dbReference type="PROSITE" id="PS50113">
    <property type="entry name" value="PAC"/>
    <property type="match status" value="2"/>
</dbReference>
<evidence type="ECO:0000256" key="12">
    <source>
        <dbReference type="PROSITE-ProRule" id="PRU00169"/>
    </source>
</evidence>
<evidence type="ECO:0000259" key="15">
    <source>
        <dbReference type="PROSITE" id="PS50112"/>
    </source>
</evidence>
<dbReference type="Gene3D" id="3.30.450.20">
    <property type="entry name" value="PAS domain"/>
    <property type="match status" value="2"/>
</dbReference>
<feature type="modified residue" description="4-aspartylphosphate" evidence="12">
    <location>
        <position position="924"/>
    </location>
</feature>
<name>A0A1H9YBZ9_9EURY</name>
<dbReference type="InterPro" id="IPR004358">
    <property type="entry name" value="Sig_transdc_His_kin-like_C"/>
</dbReference>
<dbReference type="InterPro" id="IPR013655">
    <property type="entry name" value="PAS_fold_3"/>
</dbReference>
<evidence type="ECO:0000259" key="16">
    <source>
        <dbReference type="PROSITE" id="PS50113"/>
    </source>
</evidence>
<dbReference type="PROSITE" id="PS50112">
    <property type="entry name" value="PAS"/>
    <property type="match status" value="1"/>
</dbReference>
<keyword evidence="5" id="KW-0808">Transferase</keyword>
<dbReference type="SMART" id="SM00387">
    <property type="entry name" value="HATPase_c"/>
    <property type="match status" value="1"/>
</dbReference>
<feature type="domain" description="PAC" evidence="16">
    <location>
        <begin position="288"/>
        <end position="340"/>
    </location>
</feature>
<dbReference type="PROSITE" id="PS50109">
    <property type="entry name" value="HIS_KIN"/>
    <property type="match status" value="1"/>
</dbReference>
<evidence type="ECO:0000256" key="2">
    <source>
        <dbReference type="ARBA" id="ARBA00004370"/>
    </source>
</evidence>
<evidence type="ECO:0000256" key="4">
    <source>
        <dbReference type="ARBA" id="ARBA00022553"/>
    </source>
</evidence>
<keyword evidence="8" id="KW-0067">ATP-binding</keyword>
<dbReference type="InterPro" id="IPR003594">
    <property type="entry name" value="HATPase_dom"/>
</dbReference>
<dbReference type="OrthoDB" id="342253at2157"/>
<dbReference type="CDD" id="cd00082">
    <property type="entry name" value="HisKA"/>
    <property type="match status" value="1"/>
</dbReference>
<dbReference type="Pfam" id="PF14417">
    <property type="entry name" value="MEDS"/>
    <property type="match status" value="1"/>
</dbReference>
<dbReference type="RefSeq" id="WP_091688548.1">
    <property type="nucleotide sequence ID" value="NZ_CAAGSJ010000003.1"/>
</dbReference>
<dbReference type="STRING" id="1353158.SAMN04488587_0430"/>
<dbReference type="EMBL" id="FOHQ01000001">
    <property type="protein sequence ID" value="SES66530.1"/>
    <property type="molecule type" value="Genomic_DNA"/>
</dbReference>
<dbReference type="FunFam" id="1.10.287.130:FF:000038">
    <property type="entry name" value="Sensory transduction histidine kinase"/>
    <property type="match status" value="1"/>
</dbReference>
<dbReference type="Pfam" id="PF02518">
    <property type="entry name" value="HATPase_c"/>
    <property type="match status" value="1"/>
</dbReference>
<dbReference type="GO" id="GO:0009927">
    <property type="term" value="F:histidine phosphotransfer kinase activity"/>
    <property type="evidence" value="ECO:0007669"/>
    <property type="project" value="TreeGrafter"/>
</dbReference>
<proteinExistence type="predicted"/>
<dbReference type="InterPro" id="IPR025847">
    <property type="entry name" value="MEDS_domain"/>
</dbReference>
<dbReference type="Gene3D" id="3.30.565.10">
    <property type="entry name" value="Histidine kinase-like ATPase, C-terminal domain"/>
    <property type="match status" value="1"/>
</dbReference>
<dbReference type="SMART" id="SM00091">
    <property type="entry name" value="PAS"/>
    <property type="match status" value="2"/>
</dbReference>
<evidence type="ECO:0000256" key="5">
    <source>
        <dbReference type="ARBA" id="ARBA00022679"/>
    </source>
</evidence>
<dbReference type="InterPro" id="IPR035965">
    <property type="entry name" value="PAS-like_dom_sf"/>
</dbReference>
<accession>A0A1H9YBZ9</accession>
<dbReference type="InterPro" id="IPR001610">
    <property type="entry name" value="PAC"/>
</dbReference>
<dbReference type="InterPro" id="IPR003661">
    <property type="entry name" value="HisK_dim/P_dom"/>
</dbReference>
<dbReference type="CDD" id="cd00130">
    <property type="entry name" value="PAS"/>
    <property type="match status" value="2"/>
</dbReference>
<feature type="domain" description="PAC" evidence="16">
    <location>
        <begin position="413"/>
        <end position="463"/>
    </location>
</feature>
<dbReference type="CDD" id="cd16922">
    <property type="entry name" value="HATPase_EvgS-ArcB-TorS-like"/>
    <property type="match status" value="1"/>
</dbReference>
<feature type="domain" description="Response regulatory" evidence="14">
    <location>
        <begin position="875"/>
        <end position="991"/>
    </location>
</feature>
<evidence type="ECO:0000256" key="1">
    <source>
        <dbReference type="ARBA" id="ARBA00000085"/>
    </source>
</evidence>
<dbReference type="InterPro" id="IPR005467">
    <property type="entry name" value="His_kinase_dom"/>
</dbReference>
<dbReference type="SMART" id="SM00448">
    <property type="entry name" value="REC"/>
    <property type="match status" value="2"/>
</dbReference>
<dbReference type="SMART" id="SM00086">
    <property type="entry name" value="PAC"/>
    <property type="match status" value="2"/>
</dbReference>
<dbReference type="Pfam" id="PF13426">
    <property type="entry name" value="PAS_9"/>
    <property type="match status" value="1"/>
</dbReference>
<dbReference type="PROSITE" id="PS50110">
    <property type="entry name" value="RESPONSE_REGULATORY"/>
    <property type="match status" value="2"/>
</dbReference>
<dbReference type="Gene3D" id="3.40.50.2300">
    <property type="match status" value="2"/>
</dbReference>
<keyword evidence="10" id="KW-0472">Membrane</keyword>
<reference evidence="18" key="1">
    <citation type="submission" date="2016-10" db="EMBL/GenBank/DDBJ databases">
        <authorList>
            <person name="Varghese N."/>
            <person name="Submissions S."/>
        </authorList>
    </citation>
    <scope>NUCLEOTIDE SEQUENCE [LARGE SCALE GENOMIC DNA]</scope>
    <source>
        <strain evidence="18">SLH 33</strain>
    </source>
</reference>
<evidence type="ECO:0000259" key="14">
    <source>
        <dbReference type="PROSITE" id="PS50110"/>
    </source>
</evidence>
<dbReference type="InterPro" id="IPR001789">
    <property type="entry name" value="Sig_transdc_resp-reg_receiver"/>
</dbReference>
<comment type="catalytic activity">
    <reaction evidence="1">
        <text>ATP + protein L-histidine = ADP + protein N-phospho-L-histidine.</text>
        <dbReference type="EC" id="2.7.13.3"/>
    </reaction>
</comment>
<evidence type="ECO:0000256" key="10">
    <source>
        <dbReference type="ARBA" id="ARBA00023136"/>
    </source>
</evidence>
<dbReference type="InterPro" id="IPR000014">
    <property type="entry name" value="PAS"/>
</dbReference>
<keyword evidence="6" id="KW-0547">Nucleotide-binding</keyword>
<dbReference type="Gene3D" id="1.10.287.130">
    <property type="match status" value="1"/>
</dbReference>
<dbReference type="GO" id="GO:0005886">
    <property type="term" value="C:plasma membrane"/>
    <property type="evidence" value="ECO:0007669"/>
    <property type="project" value="TreeGrafter"/>
</dbReference>
<dbReference type="PRINTS" id="PR00344">
    <property type="entry name" value="BCTRLSENSOR"/>
</dbReference>
<evidence type="ECO:0000313" key="18">
    <source>
        <dbReference type="Proteomes" id="UP000243338"/>
    </source>
</evidence>
<dbReference type="PANTHER" id="PTHR43047:SF72">
    <property type="entry name" value="OSMOSENSING HISTIDINE PROTEIN KINASE SLN1"/>
    <property type="match status" value="1"/>
</dbReference>
<evidence type="ECO:0000259" key="13">
    <source>
        <dbReference type="PROSITE" id="PS50109"/>
    </source>
</evidence>
<dbReference type="NCBIfam" id="TIGR00229">
    <property type="entry name" value="sensory_box"/>
    <property type="match status" value="2"/>
</dbReference>
<dbReference type="InterPro" id="IPR011006">
    <property type="entry name" value="CheY-like_superfamily"/>
</dbReference>
<keyword evidence="7" id="KW-0418">Kinase</keyword>
<dbReference type="SMART" id="SM00388">
    <property type="entry name" value="HisKA"/>
    <property type="match status" value="1"/>
</dbReference>
<dbReference type="SUPFAM" id="SSF52172">
    <property type="entry name" value="CheY-like"/>
    <property type="match status" value="2"/>
</dbReference>
<keyword evidence="4 12" id="KW-0597">Phosphoprotein</keyword>
<keyword evidence="11" id="KW-0131">Cell cycle</keyword>
<dbReference type="FunFam" id="3.30.565.10:FF:000010">
    <property type="entry name" value="Sensor histidine kinase RcsC"/>
    <property type="match status" value="1"/>
</dbReference>
<evidence type="ECO:0000256" key="8">
    <source>
        <dbReference type="ARBA" id="ARBA00022840"/>
    </source>
</evidence>
<keyword evidence="9" id="KW-0902">Two-component regulatory system</keyword>
<dbReference type="Pfam" id="PF08447">
    <property type="entry name" value="PAS_3"/>
    <property type="match status" value="1"/>
</dbReference>
<sequence length="998" mass="112214">MDDQVRKTDKDVSVISNGCHFCFVYKDTAQLADFLQDYVMSGLDGNELCVWMTPDAESATKAKDMLKERGIYIDPYLRTSQLEIIPIPELPGNDLKLLPSLLLDHWKLMQDQAILNGFDGLRFNVDLHDIEGSGLEYLTSYTDIVKDTVSELGMRSLCTISFDVFSRSEVIDLMHRNDNIIMNVDEKNLSLEKDTLVIKPETPVSHKPIRKDGELSSIYHSSPAIAFLWKTEKGFPVEFVSDNVSQFGYDAATLMSHEILYADIIHTDDVEGYYSDLLECLKENKRHFSKEYRILDRNGDVHWISEHSQLEIVEDGVSDRYHGIVLDITEKKSAENELKESEAKYRTLFDESSDAVYLQKPDGTFLEVNKVGLELLGYTHEEFLSLNSGSLLLPDRFEEFKAHIAEVLENGHSIFETLLLKKDGSSVPVEMNASLMEYKGKDAILIVSRDITERKNKEENVSVAKANAETGIIAKNEFLANVTHELRTPLNAIIGFSDVMLEESSEALNEKHVKYLQNISDSGKKLLGIINDILDISRVESGNMELHYEHFLVWESFDVVCSLLAPMAEKKNVDLHSELDPRGIVINADKQKFEQVLQNLVSNAIKFTQAGGSVDLSARFVESRLVVQVKDTGIGISEEDRQSLFKSFSQADGSHRRGYGGIGLGLAIVRHFVEMHGGNVWVKSKPGVGSTFFFDIPIAVTSPRAAKSIAPETVQEIAQDSSGHIDIDAIDELAEKVAPEIIVPDKCTDRDPLVLVVEDDERSRELLMLTFIDGGYRVVSAGNGVEAVALARKLRPFAITLDVMLPEMDGWEVLRHLKEDVSTREIPVVMISMMDQKETALERGAVDHLTKPFDREYLLKLMDRYKEKLERKNPKILLVDDEPYVVELLSSMLEPEGFSILRAYSGTDAIDICTEEQPDIVILDLMMPQVSGFDVISVLSSNPETWNIPIVACTARDITAKDRLFLDRKVNSIMQKGVFSKKDLLDTIHRLSSDVVSK</sequence>
<feature type="modified residue" description="4-aspartylphosphate" evidence="12">
    <location>
        <position position="802"/>
    </location>
</feature>
<dbReference type="Pfam" id="PF00072">
    <property type="entry name" value="Response_reg"/>
    <property type="match status" value="2"/>
</dbReference>
<feature type="domain" description="Response regulatory" evidence="14">
    <location>
        <begin position="753"/>
        <end position="866"/>
    </location>
</feature>
<evidence type="ECO:0000256" key="7">
    <source>
        <dbReference type="ARBA" id="ARBA00022777"/>
    </source>
</evidence>
<dbReference type="GO" id="GO:0000155">
    <property type="term" value="F:phosphorelay sensor kinase activity"/>
    <property type="evidence" value="ECO:0007669"/>
    <property type="project" value="InterPro"/>
</dbReference>
<dbReference type="InterPro" id="IPR000700">
    <property type="entry name" value="PAS-assoc_C"/>
</dbReference>
<feature type="domain" description="PAS" evidence="15">
    <location>
        <begin position="341"/>
        <end position="411"/>
    </location>
</feature>
<dbReference type="SUPFAM" id="SSF55785">
    <property type="entry name" value="PYP-like sensor domain (PAS domain)"/>
    <property type="match status" value="2"/>
</dbReference>
<dbReference type="SUPFAM" id="SSF47384">
    <property type="entry name" value="Homodimeric domain of signal transducing histidine kinase"/>
    <property type="match status" value="1"/>
</dbReference>
<dbReference type="AlphaFoldDB" id="A0A1H9YBZ9"/>
<evidence type="ECO:0000256" key="9">
    <source>
        <dbReference type="ARBA" id="ARBA00023012"/>
    </source>
</evidence>
<dbReference type="Proteomes" id="UP000243338">
    <property type="component" value="Unassembled WGS sequence"/>
</dbReference>
<dbReference type="InterPro" id="IPR036097">
    <property type="entry name" value="HisK_dim/P_sf"/>
</dbReference>
<dbReference type="Pfam" id="PF00512">
    <property type="entry name" value="HisKA"/>
    <property type="match status" value="1"/>
</dbReference>
<dbReference type="PANTHER" id="PTHR43047">
    <property type="entry name" value="TWO-COMPONENT HISTIDINE PROTEIN KINASE"/>
    <property type="match status" value="1"/>
</dbReference>
<evidence type="ECO:0000256" key="6">
    <source>
        <dbReference type="ARBA" id="ARBA00022741"/>
    </source>
</evidence>
<dbReference type="SUPFAM" id="SSF55874">
    <property type="entry name" value="ATPase domain of HSP90 chaperone/DNA topoisomerase II/histidine kinase"/>
    <property type="match status" value="1"/>
</dbReference>
<evidence type="ECO:0000313" key="17">
    <source>
        <dbReference type="EMBL" id="SES66530.1"/>
    </source>
</evidence>